<protein>
    <submittedName>
        <fullName evidence="2">Uncharacterized protein</fullName>
    </submittedName>
</protein>
<dbReference type="AlphaFoldDB" id="E9SGJ6"/>
<reference evidence="2 3" key="1">
    <citation type="submission" date="2011-02" db="EMBL/GenBank/DDBJ databases">
        <authorList>
            <person name="Nelson K.E."/>
            <person name="Sutton G."/>
            <person name="Torralba M."/>
            <person name="Durkin S."/>
            <person name="Harkins D."/>
            <person name="Montgomery R."/>
            <person name="Ziemer C."/>
            <person name="Klaassens E."/>
            <person name="Ocuiv P."/>
            <person name="Morrison M."/>
        </authorList>
    </citation>
    <scope>NUCLEOTIDE SEQUENCE [LARGE SCALE GENOMIC DNA]</scope>
    <source>
        <strain evidence="2 3">8</strain>
    </source>
</reference>
<accession>E9SGJ6</accession>
<gene>
    <name evidence="2" type="ORF">CUS_4711</name>
</gene>
<sequence>MMNKITFTGNRKYNGNTVSGYYLCLHQTDDTDLHIIVDEHGEYHPVDPETLTNDAVKTKKERL</sequence>
<evidence type="ECO:0000313" key="2">
    <source>
        <dbReference type="EMBL" id="EGC01607.1"/>
    </source>
</evidence>
<name>E9SGJ6_RUMAL</name>
<dbReference type="STRING" id="246199.CUS_4711"/>
<comment type="caution">
    <text evidence="2">The sequence shown here is derived from an EMBL/GenBank/DDBJ whole genome shotgun (WGS) entry which is preliminary data.</text>
</comment>
<feature type="region of interest" description="Disordered" evidence="1">
    <location>
        <begin position="44"/>
        <end position="63"/>
    </location>
</feature>
<evidence type="ECO:0000256" key="1">
    <source>
        <dbReference type="SAM" id="MobiDB-lite"/>
    </source>
</evidence>
<proteinExistence type="predicted"/>
<dbReference type="Proteomes" id="UP000004259">
    <property type="component" value="Unassembled WGS sequence"/>
</dbReference>
<dbReference type="EMBL" id="ADKM02000124">
    <property type="protein sequence ID" value="EGC01607.1"/>
    <property type="molecule type" value="Genomic_DNA"/>
</dbReference>
<evidence type="ECO:0000313" key="3">
    <source>
        <dbReference type="Proteomes" id="UP000004259"/>
    </source>
</evidence>
<organism evidence="2 3">
    <name type="scientific">Ruminococcus albus 8</name>
    <dbReference type="NCBI Taxonomy" id="246199"/>
    <lineage>
        <taxon>Bacteria</taxon>
        <taxon>Bacillati</taxon>
        <taxon>Bacillota</taxon>
        <taxon>Clostridia</taxon>
        <taxon>Eubacteriales</taxon>
        <taxon>Oscillospiraceae</taxon>
        <taxon>Ruminococcus</taxon>
    </lineage>
</organism>
<keyword evidence="3" id="KW-1185">Reference proteome</keyword>
<dbReference type="RefSeq" id="WP_002852618.1">
    <property type="nucleotide sequence ID" value="NZ_ADKM02000124.1"/>
</dbReference>